<name>A0ABV2Y7K1_9ACTN</name>
<dbReference type="Proteomes" id="UP001550603">
    <property type="component" value="Unassembled WGS sequence"/>
</dbReference>
<dbReference type="InterPro" id="IPR046300">
    <property type="entry name" value="DUF6415"/>
</dbReference>
<accession>A0ABV2Y7K1</accession>
<dbReference type="RefSeq" id="WP_359794084.1">
    <property type="nucleotide sequence ID" value="NZ_JBEYBN010000090.1"/>
</dbReference>
<evidence type="ECO:0000313" key="2">
    <source>
        <dbReference type="Proteomes" id="UP001550603"/>
    </source>
</evidence>
<proteinExistence type="predicted"/>
<protein>
    <submittedName>
        <fullName evidence="1">DUF6415 family natural product biosynthesis protein</fullName>
    </submittedName>
</protein>
<dbReference type="Pfam" id="PF19979">
    <property type="entry name" value="DUF6415"/>
    <property type="match status" value="1"/>
</dbReference>
<reference evidence="1 2" key="1">
    <citation type="submission" date="2024-06" db="EMBL/GenBank/DDBJ databases">
        <title>The Natural Products Discovery Center: Release of the First 8490 Sequenced Strains for Exploring Actinobacteria Biosynthetic Diversity.</title>
        <authorList>
            <person name="Kalkreuter E."/>
            <person name="Kautsar S.A."/>
            <person name="Yang D."/>
            <person name="Bader C.D."/>
            <person name="Teijaro C.N."/>
            <person name="Fluegel L."/>
            <person name="Davis C.M."/>
            <person name="Simpson J.R."/>
            <person name="Lauterbach L."/>
            <person name="Steele A.D."/>
            <person name="Gui C."/>
            <person name="Meng S."/>
            <person name="Li G."/>
            <person name="Viehrig K."/>
            <person name="Ye F."/>
            <person name="Su P."/>
            <person name="Kiefer A.F."/>
            <person name="Nichols A."/>
            <person name="Cepeda A.J."/>
            <person name="Yan W."/>
            <person name="Fan B."/>
            <person name="Jiang Y."/>
            <person name="Adhikari A."/>
            <person name="Zheng C.-J."/>
            <person name="Schuster L."/>
            <person name="Cowan T.M."/>
            <person name="Smanski M.J."/>
            <person name="Chevrette M.G."/>
            <person name="De Carvalho L.P.S."/>
            <person name="Shen B."/>
        </authorList>
    </citation>
    <scope>NUCLEOTIDE SEQUENCE [LARGE SCALE GENOMIC DNA]</scope>
    <source>
        <strain evidence="1 2">NPDC019583</strain>
    </source>
</reference>
<comment type="caution">
    <text evidence="1">The sequence shown here is derived from an EMBL/GenBank/DDBJ whole genome shotgun (WGS) entry which is preliminary data.</text>
</comment>
<evidence type="ECO:0000313" key="1">
    <source>
        <dbReference type="EMBL" id="MEU2272017.1"/>
    </source>
</evidence>
<dbReference type="EMBL" id="JBEYBN010000090">
    <property type="protein sequence ID" value="MEU2272017.1"/>
    <property type="molecule type" value="Genomic_DNA"/>
</dbReference>
<organism evidence="1 2">
    <name type="scientific">Streptomyces olindensis</name>
    <dbReference type="NCBI Taxonomy" id="358823"/>
    <lineage>
        <taxon>Bacteria</taxon>
        <taxon>Bacillati</taxon>
        <taxon>Actinomycetota</taxon>
        <taxon>Actinomycetes</taxon>
        <taxon>Kitasatosporales</taxon>
        <taxon>Streptomycetaceae</taxon>
        <taxon>Streptomyces</taxon>
    </lineage>
</organism>
<sequence>MNRSTTESVPLDLETMRACAARVLATDTEAPHSEELETVTLQLRGHIMLTVPEVETAALALPMDAVPRACALLCVEEARLRLSSEPGRHLSNRIAHAQRLARSVRVLCDHYEDGFHQCPSAPERAAYLRMLEHYPACSACRTVDDNGEVTGVCPAGDLLYEQYRQARRGPAAH</sequence>
<keyword evidence="2" id="KW-1185">Reference proteome</keyword>
<gene>
    <name evidence="1" type="ORF">ABZ568_37420</name>
</gene>